<dbReference type="Proteomes" id="UP001201163">
    <property type="component" value="Unassembled WGS sequence"/>
</dbReference>
<dbReference type="AlphaFoldDB" id="A0AAD4QBM4"/>
<protein>
    <submittedName>
        <fullName evidence="1">Uncharacterized protein</fullName>
    </submittedName>
</protein>
<gene>
    <name evidence="1" type="ORF">EDB92DRAFT_1815677</name>
</gene>
<sequence length="373" mass="40419">MSELALEFQARVGREWCGVWRVKLGVNMQMRLDPHLDGGMWCWGWVRNVVSWAMTWLGPPLDEGRWCRNWLFRKGLGLQDEGGDLQLAELEPPPPEVTLSVVGRGVWDKRTVVEGGQHGLRAGELHDKCVEVPTEPKAIWKVLPPVPDAAAALPASPMGQDLMTPFGMMGIVALKVLALDPEKDVVVNPLCQWADAISVENICISICNHSIDTSSRCEAKIDAHVDSEAVICLEANDQARPLGGDGRDGPVCLSDVTYRSLGPWGEVGNDKGDSGEGPPGDPGKGVVWVQEVVYCLVFAWLGCFGDKQERGGLERAQLHLHLCLGEWADVMASGGLYDWDAEAEAVGQALEEGGVFSEQVKVGEIISPGVAIV</sequence>
<proteinExistence type="predicted"/>
<organism evidence="1 2">
    <name type="scientific">Lactarius akahatsu</name>
    <dbReference type="NCBI Taxonomy" id="416441"/>
    <lineage>
        <taxon>Eukaryota</taxon>
        <taxon>Fungi</taxon>
        <taxon>Dikarya</taxon>
        <taxon>Basidiomycota</taxon>
        <taxon>Agaricomycotina</taxon>
        <taxon>Agaricomycetes</taxon>
        <taxon>Russulales</taxon>
        <taxon>Russulaceae</taxon>
        <taxon>Lactarius</taxon>
    </lineage>
</organism>
<evidence type="ECO:0000313" key="1">
    <source>
        <dbReference type="EMBL" id="KAH8993200.1"/>
    </source>
</evidence>
<dbReference type="EMBL" id="JAKELL010000019">
    <property type="protein sequence ID" value="KAH8993200.1"/>
    <property type="molecule type" value="Genomic_DNA"/>
</dbReference>
<evidence type="ECO:0000313" key="2">
    <source>
        <dbReference type="Proteomes" id="UP001201163"/>
    </source>
</evidence>
<name>A0AAD4QBM4_9AGAM</name>
<reference evidence="1" key="1">
    <citation type="submission" date="2022-01" db="EMBL/GenBank/DDBJ databases">
        <title>Comparative genomics reveals a dynamic genome evolution in the ectomycorrhizal milk-cap (Lactarius) mushrooms.</title>
        <authorList>
            <consortium name="DOE Joint Genome Institute"/>
            <person name="Lebreton A."/>
            <person name="Tang N."/>
            <person name="Kuo A."/>
            <person name="LaButti K."/>
            <person name="Drula E."/>
            <person name="Barry K."/>
            <person name="Clum A."/>
            <person name="Lipzen A."/>
            <person name="Mousain D."/>
            <person name="Ng V."/>
            <person name="Wang R."/>
            <person name="Wang X."/>
            <person name="Dai Y."/>
            <person name="Henrissat B."/>
            <person name="Grigoriev I.V."/>
            <person name="Guerin-Laguette A."/>
            <person name="Yu F."/>
            <person name="Martin F.M."/>
        </authorList>
    </citation>
    <scope>NUCLEOTIDE SEQUENCE</scope>
    <source>
        <strain evidence="1">QP</strain>
    </source>
</reference>
<comment type="caution">
    <text evidence="1">The sequence shown here is derived from an EMBL/GenBank/DDBJ whole genome shotgun (WGS) entry which is preliminary data.</text>
</comment>
<keyword evidence="2" id="KW-1185">Reference proteome</keyword>
<accession>A0AAD4QBM4</accession>